<dbReference type="Proteomes" id="UP000432048">
    <property type="component" value="Unassembled WGS sequence"/>
</dbReference>
<sequence>MAIHLRLPSAKTEAKQALERHLQILSDIRERCISNNQANDGFLYMMAIPIIYAAWEGYFKISCSICLRRYCIRGRKVKGYDNMYAALWLQKEGFLASFLQKLLNTMSLGTPPKKQAAGKFNILSDFTSDMKLWLERPVDHFTDFDSLVMTHSNVNKGVAELNSKIIGLDISHIDFGRLDNLLEQRNSIAHGGFVAYPTLNNIDELLIYTKNLIESFHASIIDWLGRN</sequence>
<dbReference type="EMBL" id="VOIX01000005">
    <property type="protein sequence ID" value="MRJ21332.1"/>
    <property type="molecule type" value="Genomic_DNA"/>
</dbReference>
<gene>
    <name evidence="2" type="ORF">FRT60_13470</name>
</gene>
<dbReference type="AlphaFoldDB" id="A0A646NYW3"/>
<reference evidence="2 3" key="1">
    <citation type="submission" date="2019-08" db="EMBL/GenBank/DDBJ databases">
        <title>Pseudomonas haemolytica sp. nov. isolated from raw milk and skim milk concentrate.</title>
        <authorList>
            <person name="Hofmann K."/>
            <person name="Huptas C."/>
            <person name="Doll E."/>
            <person name="Scherer S."/>
            <person name="Wenning M."/>
        </authorList>
    </citation>
    <scope>NUCLEOTIDE SEQUENCE [LARGE SCALE GENOMIC DNA]</scope>
    <source>
        <strain evidence="2 3">DSM 108988</strain>
    </source>
</reference>
<evidence type="ECO:0000313" key="2">
    <source>
        <dbReference type="EMBL" id="MRJ21332.1"/>
    </source>
</evidence>
<evidence type="ECO:0000313" key="3">
    <source>
        <dbReference type="Proteomes" id="UP000432048"/>
    </source>
</evidence>
<organism evidence="2 3">
    <name type="scientific">Pseudomonas haemolytica</name>
    <dbReference type="NCBI Taxonomy" id="2600065"/>
    <lineage>
        <taxon>Bacteria</taxon>
        <taxon>Pseudomonadati</taxon>
        <taxon>Pseudomonadota</taxon>
        <taxon>Gammaproteobacteria</taxon>
        <taxon>Pseudomonadales</taxon>
        <taxon>Pseudomonadaceae</taxon>
        <taxon>Pseudomonas</taxon>
    </lineage>
</organism>
<comment type="caution">
    <text evidence="2">The sequence shown here is derived from an EMBL/GenBank/DDBJ whole genome shotgun (WGS) entry which is preliminary data.</text>
</comment>
<name>A0A646NYW3_9PSED</name>
<dbReference type="RefSeq" id="WP_153838627.1">
    <property type="nucleotide sequence ID" value="NZ_VOIX01000005.1"/>
</dbReference>
<proteinExistence type="predicted"/>
<feature type="domain" description="RiboL-PSP-HEPN" evidence="1">
    <location>
        <begin position="16"/>
        <end position="220"/>
    </location>
</feature>
<protein>
    <recommendedName>
        <fullName evidence="1">RiboL-PSP-HEPN domain-containing protein</fullName>
    </recommendedName>
</protein>
<evidence type="ECO:0000259" key="1">
    <source>
        <dbReference type="Pfam" id="PF18735"/>
    </source>
</evidence>
<accession>A0A646NYW3</accession>
<dbReference type="Pfam" id="PF18735">
    <property type="entry name" value="HEPN_RiboL-PSP"/>
    <property type="match status" value="1"/>
</dbReference>
<dbReference type="InterPro" id="IPR041519">
    <property type="entry name" value="HEPN_RiboL-PSP"/>
</dbReference>